<reference evidence="2 3" key="1">
    <citation type="submission" date="2019-03" db="EMBL/GenBank/DDBJ databases">
        <title>Single cell metagenomics reveals metabolic interactions within the superorganism composed of flagellate Streblomastix strix and complex community of Bacteroidetes bacteria on its surface.</title>
        <authorList>
            <person name="Treitli S.C."/>
            <person name="Kolisko M."/>
            <person name="Husnik F."/>
            <person name="Keeling P."/>
            <person name="Hampl V."/>
        </authorList>
    </citation>
    <scope>NUCLEOTIDE SEQUENCE [LARGE SCALE GENOMIC DNA]</scope>
    <source>
        <strain evidence="2">ST1C</strain>
    </source>
</reference>
<evidence type="ECO:0000313" key="3">
    <source>
        <dbReference type="Proteomes" id="UP000324800"/>
    </source>
</evidence>
<gene>
    <name evidence="2" type="ORF">EZS28_002289</name>
</gene>
<dbReference type="EMBL" id="SNRW01000275">
    <property type="protein sequence ID" value="KAA6402179.1"/>
    <property type="molecule type" value="Genomic_DNA"/>
</dbReference>
<feature type="region of interest" description="Disordered" evidence="1">
    <location>
        <begin position="166"/>
        <end position="206"/>
    </location>
</feature>
<feature type="compositionally biased region" description="Low complexity" evidence="1">
    <location>
        <begin position="195"/>
        <end position="206"/>
    </location>
</feature>
<evidence type="ECO:0000256" key="1">
    <source>
        <dbReference type="SAM" id="MobiDB-lite"/>
    </source>
</evidence>
<name>A0A5J4X6P1_9EUKA</name>
<feature type="compositionally biased region" description="Basic and acidic residues" evidence="1">
    <location>
        <begin position="166"/>
        <end position="194"/>
    </location>
</feature>
<dbReference type="AlphaFoldDB" id="A0A5J4X6P1"/>
<comment type="caution">
    <text evidence="2">The sequence shown here is derived from an EMBL/GenBank/DDBJ whole genome shotgun (WGS) entry which is preliminary data.</text>
</comment>
<sequence length="232" mass="28492">MEDRVRLQRQPEVYTICQFHRYQHIRKNKLFEYHCYPTQQREIYNQCKVKDQFLPYTREPTNLKKMTFWMKYYREQQCHINYRTRLTQKQLSEHGKIEDTIWQEIPVGSNTRTRNGIASQQNQSPLHLWIGESSVQMQAFHQSKSTYYTIYERNISFKVLMKSTKETNRSEYMKGRGKDEEIPDEDAKKEKKELQQQQQQQKQQQLTNIRILERKKYNILMNLWRQVLDGRR</sequence>
<organism evidence="2 3">
    <name type="scientific">Streblomastix strix</name>
    <dbReference type="NCBI Taxonomy" id="222440"/>
    <lineage>
        <taxon>Eukaryota</taxon>
        <taxon>Metamonada</taxon>
        <taxon>Preaxostyla</taxon>
        <taxon>Oxymonadida</taxon>
        <taxon>Streblomastigidae</taxon>
        <taxon>Streblomastix</taxon>
    </lineage>
</organism>
<dbReference type="Proteomes" id="UP000324800">
    <property type="component" value="Unassembled WGS sequence"/>
</dbReference>
<evidence type="ECO:0000313" key="2">
    <source>
        <dbReference type="EMBL" id="KAA6402179.1"/>
    </source>
</evidence>
<protein>
    <submittedName>
        <fullName evidence="2">Uncharacterized protein</fullName>
    </submittedName>
</protein>
<proteinExistence type="predicted"/>
<accession>A0A5J4X6P1</accession>